<organism evidence="1">
    <name type="scientific">Streptomyces sp. NBC_00148</name>
    <dbReference type="NCBI Taxonomy" id="2903626"/>
    <lineage>
        <taxon>Bacteria</taxon>
        <taxon>Bacillati</taxon>
        <taxon>Actinomycetota</taxon>
        <taxon>Actinomycetes</taxon>
        <taxon>Kitasatosporales</taxon>
        <taxon>Streptomycetaceae</taxon>
        <taxon>Streptomyces</taxon>
    </lineage>
</organism>
<evidence type="ECO:0000313" key="1">
    <source>
        <dbReference type="EMBL" id="WTQ73382.1"/>
    </source>
</evidence>
<reference evidence="1" key="1">
    <citation type="submission" date="2022-10" db="EMBL/GenBank/DDBJ databases">
        <title>The complete genomes of actinobacterial strains from the NBC collection.</title>
        <authorList>
            <person name="Joergensen T.S."/>
            <person name="Alvarez Arevalo M."/>
            <person name="Sterndorff E.B."/>
            <person name="Faurdal D."/>
            <person name="Vuksanovic O."/>
            <person name="Mourched A.-S."/>
            <person name="Charusanti P."/>
            <person name="Shaw S."/>
            <person name="Blin K."/>
            <person name="Weber T."/>
        </authorList>
    </citation>
    <scope>NUCLEOTIDE SEQUENCE</scope>
    <source>
        <strain evidence="1">NBC_00148</strain>
    </source>
</reference>
<gene>
    <name evidence="1" type="ORF">OG222_09890</name>
</gene>
<proteinExistence type="predicted"/>
<dbReference type="AlphaFoldDB" id="A0AAU1LQA4"/>
<sequence>MTIEACSTRLIAGQVPLVHVMGHLAGERPVFHSEADLQHGFARALWELAPEVRSRLEVRQHTTDRVERLDLLCAGPSARTAIEFKYWTRRWTGDVGPDDERFILKSQAATDLARRNFIFDIARLERFCDRADQQGLALIVSNDPLLWTPPPEGKRTRDHDFRIHQGRTLEGTLLWAGGSYVPNTRVLHGSYPLDWQPYSQLPGPCGEFRYLAVFIDPRPGGSPV</sequence>
<evidence type="ECO:0008006" key="2">
    <source>
        <dbReference type="Google" id="ProtNLM"/>
    </source>
</evidence>
<dbReference type="EMBL" id="CP108169">
    <property type="protein sequence ID" value="WTQ73382.1"/>
    <property type="molecule type" value="Genomic_DNA"/>
</dbReference>
<accession>A0AAU1LQA4</accession>
<name>A0AAU1LQA4_9ACTN</name>
<protein>
    <recommendedName>
        <fullName evidence="2">Restriction endonuclease</fullName>
    </recommendedName>
</protein>